<dbReference type="InterPro" id="IPR012866">
    <property type="entry name" value="DUF1644"/>
</dbReference>
<proteinExistence type="predicted"/>
<evidence type="ECO:0000313" key="3">
    <source>
        <dbReference type="EMBL" id="KAI5084873.1"/>
    </source>
</evidence>
<dbReference type="AlphaFoldDB" id="A0A9D4VG44"/>
<sequence>MPKDVSNHHVGSGRNRYQAYKHPSRSGKGLNVIEEDAAENSSAKAEWEDATCPICMEFPHNAVLLLCASHDKGCRPYMCNTSYRHSNCLDQYQKAQLRAQGNHALRELTPEGGQVIGRLSGITSTDSMRTSRRSGRGVALNAIAVETAGTEGFETEAGLMERADGIDDSEQLRAFSPYLQGDVQGLLCPLCRGKVEGWKVIQSARDHWNHKVRSCAQEACPFSGNYEELRVHARREHPLARPSEVDPNRQRDWRRLERRRDLGDVMSTMLPGATVVGDFMIEDNLEDEEEAMDFPGDEGHLWTVFLLFQVFGPATSVESSSRLRSRLRVPRRGLWGESLARSESRQVDGSSEDSDPAELSRRSTRRRRTRRAEG</sequence>
<dbReference type="OrthoDB" id="1921166at2759"/>
<reference evidence="3" key="1">
    <citation type="submission" date="2021-01" db="EMBL/GenBank/DDBJ databases">
        <title>Adiantum capillus-veneris genome.</title>
        <authorList>
            <person name="Fang Y."/>
            <person name="Liao Q."/>
        </authorList>
    </citation>
    <scope>NUCLEOTIDE SEQUENCE</scope>
    <source>
        <strain evidence="3">H3</strain>
        <tissue evidence="3">Leaf</tissue>
    </source>
</reference>
<dbReference type="EMBL" id="JABFUD020000001">
    <property type="protein sequence ID" value="KAI5084873.1"/>
    <property type="molecule type" value="Genomic_DNA"/>
</dbReference>
<comment type="caution">
    <text evidence="3">The sequence shown here is derived from an EMBL/GenBank/DDBJ whole genome shotgun (WGS) entry which is preliminary data.</text>
</comment>
<evidence type="ECO:0000256" key="1">
    <source>
        <dbReference type="SAM" id="MobiDB-lite"/>
    </source>
</evidence>
<organism evidence="3 4">
    <name type="scientific">Adiantum capillus-veneris</name>
    <name type="common">Maidenhair fern</name>
    <dbReference type="NCBI Taxonomy" id="13818"/>
    <lineage>
        <taxon>Eukaryota</taxon>
        <taxon>Viridiplantae</taxon>
        <taxon>Streptophyta</taxon>
        <taxon>Embryophyta</taxon>
        <taxon>Tracheophyta</taxon>
        <taxon>Polypodiopsida</taxon>
        <taxon>Polypodiidae</taxon>
        <taxon>Polypodiales</taxon>
        <taxon>Pteridineae</taxon>
        <taxon>Pteridaceae</taxon>
        <taxon>Vittarioideae</taxon>
        <taxon>Adiantum</taxon>
    </lineage>
</organism>
<feature type="compositionally biased region" description="Basic residues" evidence="1">
    <location>
        <begin position="362"/>
        <end position="374"/>
    </location>
</feature>
<accession>A0A9D4VG44</accession>
<feature type="region of interest" description="Disordered" evidence="1">
    <location>
        <begin position="1"/>
        <end position="26"/>
    </location>
</feature>
<feature type="region of interest" description="Disordered" evidence="1">
    <location>
        <begin position="338"/>
        <end position="374"/>
    </location>
</feature>
<protein>
    <recommendedName>
        <fullName evidence="5">Zinc finger, RING/FYVE/PHD-type</fullName>
    </recommendedName>
</protein>
<keyword evidence="4" id="KW-1185">Reference proteome</keyword>
<evidence type="ECO:0000313" key="2">
    <source>
        <dbReference type="EMBL" id="KAI5084729.1"/>
    </source>
</evidence>
<dbReference type="Proteomes" id="UP000886520">
    <property type="component" value="Chromosome 1"/>
</dbReference>
<evidence type="ECO:0000313" key="4">
    <source>
        <dbReference type="Proteomes" id="UP000886520"/>
    </source>
</evidence>
<gene>
    <name evidence="2" type="ORF">GOP47_0000898</name>
    <name evidence="3" type="ORF">GOP47_0001042</name>
</gene>
<name>A0A9D4VG44_ADICA</name>
<dbReference type="EMBL" id="JABFUD020000001">
    <property type="protein sequence ID" value="KAI5084729.1"/>
    <property type="molecule type" value="Genomic_DNA"/>
</dbReference>
<dbReference type="PANTHER" id="PTHR31197:SF5">
    <property type="entry name" value="OS01G0612600 PROTEIN"/>
    <property type="match status" value="1"/>
</dbReference>
<dbReference type="Pfam" id="PF07800">
    <property type="entry name" value="DUF1644"/>
    <property type="match status" value="1"/>
</dbReference>
<evidence type="ECO:0008006" key="5">
    <source>
        <dbReference type="Google" id="ProtNLM"/>
    </source>
</evidence>
<dbReference type="PANTHER" id="PTHR31197">
    <property type="entry name" value="OS01G0612600 PROTEIN"/>
    <property type="match status" value="1"/>
</dbReference>